<dbReference type="AlphaFoldDB" id="A0A6M3L063"/>
<accession>A0A6M3L063</accession>
<dbReference type="EMBL" id="MT142656">
    <property type="protein sequence ID" value="QJA86738.1"/>
    <property type="molecule type" value="Genomic_DNA"/>
</dbReference>
<organism evidence="1">
    <name type="scientific">viral metagenome</name>
    <dbReference type="NCBI Taxonomy" id="1070528"/>
    <lineage>
        <taxon>unclassified sequences</taxon>
        <taxon>metagenomes</taxon>
        <taxon>organismal metagenomes</taxon>
    </lineage>
</organism>
<evidence type="ECO:0000313" key="1">
    <source>
        <dbReference type="EMBL" id="QJA86738.1"/>
    </source>
</evidence>
<protein>
    <submittedName>
        <fullName evidence="1">Uncharacterized protein</fullName>
    </submittedName>
</protein>
<sequence>MTIKERKKNHRALWLWLAKTGSDWKDDWPGWEKIEYQSFGCFLCNKHHANCNFKEDTCKCPIKWSKMKGSRIPCCNYDSPFYQWEDEQDITKRRKLALKIAGMWK</sequence>
<gene>
    <name evidence="1" type="ORF">MM415B03125_0016</name>
</gene>
<name>A0A6M3L063_9ZZZZ</name>
<reference evidence="1" key="1">
    <citation type="submission" date="2020-03" db="EMBL/GenBank/DDBJ databases">
        <title>The deep terrestrial virosphere.</title>
        <authorList>
            <person name="Holmfeldt K."/>
            <person name="Nilsson E."/>
            <person name="Simone D."/>
            <person name="Lopez-Fernandez M."/>
            <person name="Wu X."/>
            <person name="de Brujin I."/>
            <person name="Lundin D."/>
            <person name="Andersson A."/>
            <person name="Bertilsson S."/>
            <person name="Dopson M."/>
        </authorList>
    </citation>
    <scope>NUCLEOTIDE SEQUENCE</scope>
    <source>
        <strain evidence="1">MM415B03125</strain>
    </source>
</reference>
<proteinExistence type="predicted"/>